<protein>
    <submittedName>
        <fullName evidence="7">BED-type domain-containing protein</fullName>
    </submittedName>
</protein>
<evidence type="ECO:0000256" key="1">
    <source>
        <dbReference type="ARBA" id="ARBA00022723"/>
    </source>
</evidence>
<evidence type="ECO:0000256" key="2">
    <source>
        <dbReference type="ARBA" id="ARBA00022771"/>
    </source>
</evidence>
<dbReference type="PROSITE" id="PS50808">
    <property type="entry name" value="ZF_BED"/>
    <property type="match status" value="1"/>
</dbReference>
<reference evidence="7" key="1">
    <citation type="submission" date="2016-11" db="UniProtKB">
        <authorList>
            <consortium name="WormBaseParasite"/>
        </authorList>
    </citation>
    <scope>IDENTIFICATION</scope>
</reference>
<proteinExistence type="predicted"/>
<keyword evidence="1" id="KW-0479">Metal-binding</keyword>
<feature type="domain" description="BED-type" evidence="5">
    <location>
        <begin position="30"/>
        <end position="77"/>
    </location>
</feature>
<keyword evidence="2 4" id="KW-0863">Zinc-finger</keyword>
<dbReference type="WBParaSite" id="L893_g32685.t1">
    <property type="protein sequence ID" value="L893_g32685.t1"/>
    <property type="gene ID" value="L893_g32685"/>
</dbReference>
<sequence>MASSSLKNSVQSTETVTISIAGDKQSSGRKPTASVWAYFERNGDKATCLECNNKLSKFPTTLRNHLKRKHPTLFADCDSNAKQPKQQIGTEDLGGSGIRRFCKPLSDVQLESLCTLFCETTLSCGLVDTDTVNSIYHYCPWRASIIYLSLRFYLMLDHAPALTVLVRGDSRSSTGRTKKGVAGIFLGEKVVSR</sequence>
<name>A0A1I8A455_9BILA</name>
<keyword evidence="3" id="KW-0862">Zinc</keyword>
<accession>A0A1I8A455</accession>
<dbReference type="Proteomes" id="UP000095287">
    <property type="component" value="Unplaced"/>
</dbReference>
<evidence type="ECO:0000259" key="5">
    <source>
        <dbReference type="PROSITE" id="PS50808"/>
    </source>
</evidence>
<evidence type="ECO:0000313" key="6">
    <source>
        <dbReference type="Proteomes" id="UP000095287"/>
    </source>
</evidence>
<dbReference type="GO" id="GO:0003677">
    <property type="term" value="F:DNA binding"/>
    <property type="evidence" value="ECO:0007669"/>
    <property type="project" value="InterPro"/>
</dbReference>
<dbReference type="Pfam" id="PF02892">
    <property type="entry name" value="zf-BED"/>
    <property type="match status" value="1"/>
</dbReference>
<evidence type="ECO:0000256" key="4">
    <source>
        <dbReference type="PROSITE-ProRule" id="PRU00027"/>
    </source>
</evidence>
<dbReference type="AlphaFoldDB" id="A0A1I8A455"/>
<evidence type="ECO:0000313" key="7">
    <source>
        <dbReference type="WBParaSite" id="L893_g32685.t1"/>
    </source>
</evidence>
<organism evidence="6 7">
    <name type="scientific">Steinernema glaseri</name>
    <dbReference type="NCBI Taxonomy" id="37863"/>
    <lineage>
        <taxon>Eukaryota</taxon>
        <taxon>Metazoa</taxon>
        <taxon>Ecdysozoa</taxon>
        <taxon>Nematoda</taxon>
        <taxon>Chromadorea</taxon>
        <taxon>Rhabditida</taxon>
        <taxon>Tylenchina</taxon>
        <taxon>Panagrolaimomorpha</taxon>
        <taxon>Strongyloidoidea</taxon>
        <taxon>Steinernematidae</taxon>
        <taxon>Steinernema</taxon>
    </lineage>
</organism>
<evidence type="ECO:0000256" key="3">
    <source>
        <dbReference type="ARBA" id="ARBA00022833"/>
    </source>
</evidence>
<dbReference type="GO" id="GO:0008270">
    <property type="term" value="F:zinc ion binding"/>
    <property type="evidence" value="ECO:0007669"/>
    <property type="project" value="UniProtKB-KW"/>
</dbReference>
<dbReference type="InterPro" id="IPR003656">
    <property type="entry name" value="Znf_BED"/>
</dbReference>
<dbReference type="SMART" id="SM00614">
    <property type="entry name" value="ZnF_BED"/>
    <property type="match status" value="1"/>
</dbReference>
<keyword evidence="6" id="KW-1185">Reference proteome</keyword>